<dbReference type="RefSeq" id="WP_018357381.1">
    <property type="nucleotide sequence ID" value="NZ_CP197400.1"/>
</dbReference>
<dbReference type="Pfam" id="PF01386">
    <property type="entry name" value="Ribosomal_L25p"/>
    <property type="match status" value="1"/>
</dbReference>
<dbReference type="SUPFAM" id="SSF50715">
    <property type="entry name" value="Ribosomal protein L25-like"/>
    <property type="match status" value="1"/>
</dbReference>
<comment type="caution">
    <text evidence="9">The sequence shown here is derived from an EMBL/GenBank/DDBJ whole genome shotgun (WGS) entry which is preliminary data.</text>
</comment>
<reference evidence="9 10" key="1">
    <citation type="submission" date="2019-03" db="EMBL/GenBank/DDBJ databases">
        <title>Porphyromonas levii Isolated from the Uterus of Dairy Cows.</title>
        <authorList>
            <person name="Francis A.M."/>
        </authorList>
    </citation>
    <scope>NUCLEOTIDE SEQUENCE [LARGE SCALE GENOMIC DNA]</scope>
    <source>
        <strain evidence="9 10">AF5678</strain>
    </source>
</reference>
<dbReference type="GeneID" id="66796647"/>
<feature type="region of interest" description="Disordered" evidence="6">
    <location>
        <begin position="182"/>
        <end position="204"/>
    </location>
</feature>
<proteinExistence type="inferred from homology"/>
<feature type="compositionally biased region" description="Acidic residues" evidence="6">
    <location>
        <begin position="191"/>
        <end position="204"/>
    </location>
</feature>
<dbReference type="NCBIfam" id="NF004132">
    <property type="entry name" value="PRK05618.2-2"/>
    <property type="match status" value="1"/>
</dbReference>
<evidence type="ECO:0000256" key="2">
    <source>
        <dbReference type="ARBA" id="ARBA00022884"/>
    </source>
</evidence>
<name>A0A4Y8WQV3_9PORP</name>
<evidence type="ECO:0000313" key="10">
    <source>
        <dbReference type="Proteomes" id="UP000297225"/>
    </source>
</evidence>
<evidence type="ECO:0000259" key="8">
    <source>
        <dbReference type="Pfam" id="PF14693"/>
    </source>
</evidence>
<keyword evidence="10" id="KW-1185">Reference proteome</keyword>
<keyword evidence="4 5" id="KW-0687">Ribonucleoprotein</keyword>
<dbReference type="Gene3D" id="2.40.240.10">
    <property type="entry name" value="Ribosomal Protein L25, Chain P"/>
    <property type="match status" value="1"/>
</dbReference>
<dbReference type="InterPro" id="IPR020930">
    <property type="entry name" value="Ribosomal_uL5_bac-type"/>
</dbReference>
<evidence type="ECO:0000256" key="5">
    <source>
        <dbReference type="HAMAP-Rule" id="MF_01334"/>
    </source>
</evidence>
<dbReference type="AlphaFoldDB" id="A0A4Y8WQV3"/>
<comment type="function">
    <text evidence="5">This is one of the proteins that binds to the 5S RNA in the ribosome where it forms part of the central protuberance.</text>
</comment>
<dbReference type="Pfam" id="PF14693">
    <property type="entry name" value="Ribosomal_TL5_C"/>
    <property type="match status" value="1"/>
</dbReference>
<feature type="domain" description="Large ribosomal subunit protein bL25 L25" evidence="7">
    <location>
        <begin position="6"/>
        <end position="91"/>
    </location>
</feature>
<keyword evidence="1 5" id="KW-0699">rRNA-binding</keyword>
<dbReference type="Gene3D" id="2.170.120.20">
    <property type="entry name" value="Ribosomal protein L25, beta domain"/>
    <property type="match status" value="1"/>
</dbReference>
<dbReference type="InterPro" id="IPR001021">
    <property type="entry name" value="Ribosomal_bL25_long"/>
</dbReference>
<dbReference type="Proteomes" id="UP000297225">
    <property type="component" value="Unassembled WGS sequence"/>
</dbReference>
<protein>
    <recommendedName>
        <fullName evidence="5">Large ribosomal subunit protein bL25</fullName>
    </recommendedName>
    <alternativeName>
        <fullName evidence="5">General stress protein CTC</fullName>
    </alternativeName>
</protein>
<dbReference type="GO" id="GO:0008097">
    <property type="term" value="F:5S rRNA binding"/>
    <property type="evidence" value="ECO:0007669"/>
    <property type="project" value="InterPro"/>
</dbReference>
<evidence type="ECO:0000256" key="4">
    <source>
        <dbReference type="ARBA" id="ARBA00023274"/>
    </source>
</evidence>
<gene>
    <name evidence="5" type="primary">rplY</name>
    <name evidence="5" type="synonym">ctc</name>
    <name evidence="9" type="ORF">E4P47_03215</name>
</gene>
<sequence>MKTFQLSAEVREDKGKKLAKQLRKQGLVPAVIYGDGKEATMLTVKTKELRDLIYTPDIHIVELTVSGSLKRCIVQDIQFHPVTDNVIHIDFLEVREDKPIVIDVPVKLDGHAAGVRAGGSLQLDIRKLRVRALYEFVPDRLHIDVTKLKLGKTIKVGELSFENLELLNAKNAVVCAVRATRASRSAASAATEDEEEEDTEESAE</sequence>
<evidence type="ECO:0000256" key="6">
    <source>
        <dbReference type="SAM" id="MobiDB-lite"/>
    </source>
</evidence>
<dbReference type="PANTHER" id="PTHR33284">
    <property type="entry name" value="RIBOSOMAL PROTEIN L25/GLN-TRNA SYNTHETASE, ANTI-CODON-BINDING DOMAIN-CONTAINING PROTEIN"/>
    <property type="match status" value="1"/>
</dbReference>
<dbReference type="InterPro" id="IPR037121">
    <property type="entry name" value="Ribosomal_bL25_C"/>
</dbReference>
<organism evidence="9 10">
    <name type="scientific">Porphyromonas levii</name>
    <dbReference type="NCBI Taxonomy" id="28114"/>
    <lineage>
        <taxon>Bacteria</taxon>
        <taxon>Pseudomonadati</taxon>
        <taxon>Bacteroidota</taxon>
        <taxon>Bacteroidia</taxon>
        <taxon>Bacteroidales</taxon>
        <taxon>Porphyromonadaceae</taxon>
        <taxon>Porphyromonas</taxon>
    </lineage>
</organism>
<dbReference type="GO" id="GO:0003735">
    <property type="term" value="F:structural constituent of ribosome"/>
    <property type="evidence" value="ECO:0007669"/>
    <property type="project" value="InterPro"/>
</dbReference>
<accession>A0A4Y8WQV3</accession>
<comment type="subunit">
    <text evidence="5">Part of the 50S ribosomal subunit; part of the 5S rRNA/L5/L18/L25 subcomplex. Contacts the 5S rRNA. Binds to the 5S rRNA independently of L5 and L18.</text>
</comment>
<dbReference type="HAMAP" id="MF_01334">
    <property type="entry name" value="Ribosomal_bL25_CTC"/>
    <property type="match status" value="1"/>
</dbReference>
<evidence type="ECO:0000256" key="3">
    <source>
        <dbReference type="ARBA" id="ARBA00022980"/>
    </source>
</evidence>
<keyword evidence="2 5" id="KW-0694">RNA-binding</keyword>
<feature type="domain" description="Large ribosomal subunit protein bL25 beta" evidence="8">
    <location>
        <begin position="100"/>
        <end position="180"/>
    </location>
</feature>
<dbReference type="GO" id="GO:0022625">
    <property type="term" value="C:cytosolic large ribosomal subunit"/>
    <property type="evidence" value="ECO:0007669"/>
    <property type="project" value="TreeGrafter"/>
</dbReference>
<evidence type="ECO:0000259" key="7">
    <source>
        <dbReference type="Pfam" id="PF01386"/>
    </source>
</evidence>
<dbReference type="CDD" id="cd00495">
    <property type="entry name" value="Ribosomal_L25_TL5_CTC"/>
    <property type="match status" value="1"/>
</dbReference>
<dbReference type="InterPro" id="IPR020057">
    <property type="entry name" value="Ribosomal_bL25_b-dom"/>
</dbReference>
<dbReference type="GO" id="GO:0006412">
    <property type="term" value="P:translation"/>
    <property type="evidence" value="ECO:0007669"/>
    <property type="project" value="UniProtKB-UniRule"/>
</dbReference>
<keyword evidence="3 5" id="KW-0689">Ribosomal protein</keyword>
<evidence type="ECO:0000313" key="9">
    <source>
        <dbReference type="EMBL" id="TFH96002.1"/>
    </source>
</evidence>
<evidence type="ECO:0000256" key="1">
    <source>
        <dbReference type="ARBA" id="ARBA00022730"/>
    </source>
</evidence>
<dbReference type="OrthoDB" id="9786489at2"/>
<comment type="similarity">
    <text evidence="5">Belongs to the bacterial ribosomal protein bL25 family. CTC subfamily.</text>
</comment>
<dbReference type="STRING" id="1122973.GCA_000379925_00096"/>
<dbReference type="NCBIfam" id="TIGR00731">
    <property type="entry name" value="bL25_bact_ctc"/>
    <property type="match status" value="1"/>
</dbReference>
<dbReference type="InterPro" id="IPR029751">
    <property type="entry name" value="Ribosomal_L25_dom"/>
</dbReference>
<dbReference type="InterPro" id="IPR011035">
    <property type="entry name" value="Ribosomal_bL25/Gln-tRNA_synth"/>
</dbReference>
<dbReference type="EMBL" id="SPNC01000031">
    <property type="protein sequence ID" value="TFH96002.1"/>
    <property type="molecule type" value="Genomic_DNA"/>
</dbReference>
<dbReference type="InterPro" id="IPR020056">
    <property type="entry name" value="Rbsml_bL25/Gln-tRNA_synth_N"/>
</dbReference>
<dbReference type="PANTHER" id="PTHR33284:SF1">
    <property type="entry name" value="RIBOSOMAL PROTEIN L25_GLN-TRNA SYNTHETASE, ANTI-CODON-BINDING DOMAIN-CONTAINING PROTEIN"/>
    <property type="match status" value="1"/>
</dbReference>